<comment type="function">
    <text evidence="8">Assembly factor required for Rieske Fe-S protein RIP1 incorporation into the cytochrome b-c1 (CIII) complex. Functions as a chaperone, binding to this subunit within the mitochondrial matrix and stabilizing it prior to its translocation and insertion into the late CIII dimeric intermediate within the mitochondrial inner membrane. Modulates the mitochondrial matrix zinc pool.</text>
</comment>
<dbReference type="GO" id="GO:0034551">
    <property type="term" value="P:mitochondrial respiratory chain complex III assembly"/>
    <property type="evidence" value="ECO:0007669"/>
    <property type="project" value="InterPro"/>
</dbReference>
<dbReference type="InterPro" id="IPR050435">
    <property type="entry name" value="MZM1/LYRM7"/>
</dbReference>
<evidence type="ECO:0000256" key="1">
    <source>
        <dbReference type="ARBA" id="ARBA00004305"/>
    </source>
</evidence>
<dbReference type="PANTHER" id="PTHR46749">
    <property type="entry name" value="COMPLEX III ASSEMBLY FACTOR LYRM7"/>
    <property type="match status" value="1"/>
</dbReference>
<comment type="caution">
    <text evidence="10">The sequence shown here is derived from an EMBL/GenBank/DDBJ whole genome shotgun (WGS) entry which is preliminary data.</text>
</comment>
<feature type="region of interest" description="Disordered" evidence="9">
    <location>
        <begin position="40"/>
        <end position="79"/>
    </location>
</feature>
<comment type="similarity">
    <text evidence="2">Belongs to the complex I LYR family. MZM1 subfamily.</text>
</comment>
<keyword evidence="6" id="KW-0496">Mitochondrion</keyword>
<dbReference type="GO" id="GO:0044183">
    <property type="term" value="F:protein folding chaperone"/>
    <property type="evidence" value="ECO:0007669"/>
    <property type="project" value="TreeGrafter"/>
</dbReference>
<evidence type="ECO:0000256" key="2">
    <source>
        <dbReference type="ARBA" id="ARBA00009949"/>
    </source>
</evidence>
<evidence type="ECO:0000313" key="10">
    <source>
        <dbReference type="EMBL" id="KAK1925375.1"/>
    </source>
</evidence>
<dbReference type="AlphaFoldDB" id="A0AAD9FSI7"/>
<evidence type="ECO:0000313" key="11">
    <source>
        <dbReference type="Proteomes" id="UP001182556"/>
    </source>
</evidence>
<keyword evidence="11" id="KW-1185">Reference proteome</keyword>
<comment type="subcellular location">
    <subcellularLocation>
        <location evidence="1">Mitochondrion matrix</location>
    </subcellularLocation>
</comment>
<keyword evidence="7" id="KW-0143">Chaperone</keyword>
<evidence type="ECO:0000256" key="4">
    <source>
        <dbReference type="ARBA" id="ARBA00015108"/>
    </source>
</evidence>
<evidence type="ECO:0000256" key="8">
    <source>
        <dbReference type="ARBA" id="ARBA00025268"/>
    </source>
</evidence>
<dbReference type="InterPro" id="IPR045298">
    <property type="entry name" value="Complex1_LYR_LYRM7"/>
</dbReference>
<dbReference type="CDD" id="cd20267">
    <property type="entry name" value="Complex1_LYR_LYRM7"/>
    <property type="match status" value="1"/>
</dbReference>
<dbReference type="PANTHER" id="PTHR46749:SF1">
    <property type="entry name" value="COMPLEX III ASSEMBLY FACTOR LYRM7"/>
    <property type="match status" value="1"/>
</dbReference>
<sequence>MASFPAHLVPAARSAYRAVLRASRITFQGDQARRVALNSTVRQTFSSPTLTPPPSPSAPAAKQAQGSEAAEQVSPEEVEKRIGEWKEVAAFLRKNVVQGQLDETGAYRLRVTPDTELGDNASVRDPPKLPTTPFPNRNRRKCGEA</sequence>
<gene>
    <name evidence="10" type="ORF">DB88DRAFT_483737</name>
</gene>
<feature type="region of interest" description="Disordered" evidence="9">
    <location>
        <begin position="102"/>
        <end position="145"/>
    </location>
</feature>
<organism evidence="10 11">
    <name type="scientific">Papiliotrema laurentii</name>
    <name type="common">Cryptococcus laurentii</name>
    <dbReference type="NCBI Taxonomy" id="5418"/>
    <lineage>
        <taxon>Eukaryota</taxon>
        <taxon>Fungi</taxon>
        <taxon>Dikarya</taxon>
        <taxon>Basidiomycota</taxon>
        <taxon>Agaricomycotina</taxon>
        <taxon>Tremellomycetes</taxon>
        <taxon>Tremellales</taxon>
        <taxon>Rhynchogastremaceae</taxon>
        <taxon>Papiliotrema</taxon>
    </lineage>
</organism>
<comment type="subunit">
    <text evidence="3">Interacts with RIP1.</text>
</comment>
<accession>A0AAD9FSI7</accession>
<reference evidence="10" key="1">
    <citation type="submission" date="2023-02" db="EMBL/GenBank/DDBJ databases">
        <title>Identification and recombinant expression of a fungal hydrolase from Papiliotrema laurentii that hydrolyzes apple cutin and clears colloidal polyester polyurethane.</title>
        <authorList>
            <consortium name="DOE Joint Genome Institute"/>
            <person name="Roman V.A."/>
            <person name="Bojanowski C."/>
            <person name="Crable B.R."/>
            <person name="Wagner D.N."/>
            <person name="Hung C.S."/>
            <person name="Nadeau L.J."/>
            <person name="Schratz L."/>
            <person name="Haridas S."/>
            <person name="Pangilinan J."/>
            <person name="Lipzen A."/>
            <person name="Na H."/>
            <person name="Yan M."/>
            <person name="Ng V."/>
            <person name="Grigoriev I.V."/>
            <person name="Spatafora J.W."/>
            <person name="Barlow D."/>
            <person name="Biffinger J."/>
            <person name="Kelley-Loughnane N."/>
            <person name="Varaljay V.A."/>
            <person name="Crookes-Goodson W.J."/>
        </authorList>
    </citation>
    <scope>NUCLEOTIDE SEQUENCE</scope>
    <source>
        <strain evidence="10">5307AH</strain>
    </source>
</reference>
<name>A0AAD9FSI7_PAPLA</name>
<protein>
    <recommendedName>
        <fullName evidence="4">Mitochondrial zinc maintenance protein 1, mitochondrial</fullName>
    </recommendedName>
</protein>
<evidence type="ECO:0000256" key="7">
    <source>
        <dbReference type="ARBA" id="ARBA00023186"/>
    </source>
</evidence>
<dbReference type="GO" id="GO:0005759">
    <property type="term" value="C:mitochondrial matrix"/>
    <property type="evidence" value="ECO:0007669"/>
    <property type="project" value="UniProtKB-SubCell"/>
</dbReference>
<evidence type="ECO:0000256" key="6">
    <source>
        <dbReference type="ARBA" id="ARBA00023128"/>
    </source>
</evidence>
<evidence type="ECO:0000256" key="9">
    <source>
        <dbReference type="SAM" id="MobiDB-lite"/>
    </source>
</evidence>
<dbReference type="Proteomes" id="UP001182556">
    <property type="component" value="Unassembled WGS sequence"/>
</dbReference>
<evidence type="ECO:0000256" key="5">
    <source>
        <dbReference type="ARBA" id="ARBA00022946"/>
    </source>
</evidence>
<dbReference type="EMBL" id="JAODAN010000003">
    <property type="protein sequence ID" value="KAK1925375.1"/>
    <property type="molecule type" value="Genomic_DNA"/>
</dbReference>
<keyword evidence="5" id="KW-0809">Transit peptide</keyword>
<evidence type="ECO:0000256" key="3">
    <source>
        <dbReference type="ARBA" id="ARBA00011589"/>
    </source>
</evidence>
<proteinExistence type="inferred from homology"/>